<feature type="transmembrane region" description="Helical" evidence="8">
    <location>
        <begin position="91"/>
        <end position="111"/>
    </location>
</feature>
<keyword evidence="10" id="KW-1185">Reference proteome</keyword>
<proteinExistence type="inferred from homology"/>
<keyword evidence="3 7" id="KW-0813">Transport</keyword>
<feature type="transmembrane region" description="Helical" evidence="8">
    <location>
        <begin position="177"/>
        <end position="200"/>
    </location>
</feature>
<dbReference type="RefSeq" id="WP_127950788.1">
    <property type="nucleotide sequence ID" value="NZ_RKLO01000001.1"/>
</dbReference>
<dbReference type="PANTHER" id="PTHR43829">
    <property type="entry name" value="AQUAPORIN OR AQUAGLYCEROPORIN RELATED"/>
    <property type="match status" value="1"/>
</dbReference>
<name>A0A438B2T7_9NOCA</name>
<dbReference type="CDD" id="cd00333">
    <property type="entry name" value="MIP"/>
    <property type="match status" value="1"/>
</dbReference>
<reference evidence="9 10" key="1">
    <citation type="submission" date="2018-11" db="EMBL/GenBank/DDBJ databases">
        <title>Rhodococcus spongicola sp. nov. and Rhodococcus xishaensis sp. nov. from marine sponges.</title>
        <authorList>
            <person name="Li L."/>
            <person name="Lin H.W."/>
        </authorList>
    </citation>
    <scope>NUCLEOTIDE SEQUENCE [LARGE SCALE GENOMIC DNA]</scope>
    <source>
        <strain evidence="9 10">LHW51113</strain>
    </source>
</reference>
<evidence type="ECO:0000313" key="10">
    <source>
        <dbReference type="Proteomes" id="UP000283479"/>
    </source>
</evidence>
<dbReference type="InterPro" id="IPR022357">
    <property type="entry name" value="MIP_CS"/>
</dbReference>
<comment type="similarity">
    <text evidence="2 7">Belongs to the MIP/aquaporin (TC 1.A.8) family.</text>
</comment>
<dbReference type="PROSITE" id="PS00221">
    <property type="entry name" value="MIP"/>
    <property type="match status" value="1"/>
</dbReference>
<evidence type="ECO:0000256" key="7">
    <source>
        <dbReference type="RuleBase" id="RU000477"/>
    </source>
</evidence>
<feature type="transmembrane region" description="Helical" evidence="8">
    <location>
        <begin position="7"/>
        <end position="32"/>
    </location>
</feature>
<keyword evidence="4 7" id="KW-0812">Transmembrane</keyword>
<keyword evidence="5 8" id="KW-1133">Transmembrane helix</keyword>
<dbReference type="GO" id="GO:0015250">
    <property type="term" value="F:water channel activity"/>
    <property type="evidence" value="ECO:0007669"/>
    <property type="project" value="TreeGrafter"/>
</dbReference>
<dbReference type="Proteomes" id="UP000283479">
    <property type="component" value="Unassembled WGS sequence"/>
</dbReference>
<evidence type="ECO:0000256" key="8">
    <source>
        <dbReference type="SAM" id="Phobius"/>
    </source>
</evidence>
<dbReference type="NCBIfam" id="TIGR00861">
    <property type="entry name" value="MIP"/>
    <property type="match status" value="1"/>
</dbReference>
<evidence type="ECO:0000256" key="4">
    <source>
        <dbReference type="ARBA" id="ARBA00022692"/>
    </source>
</evidence>
<dbReference type="InterPro" id="IPR050363">
    <property type="entry name" value="MIP/Aquaporin"/>
</dbReference>
<dbReference type="PANTHER" id="PTHR43829:SF9">
    <property type="entry name" value="AQUAPORIN-9"/>
    <property type="match status" value="1"/>
</dbReference>
<dbReference type="GO" id="GO:0005886">
    <property type="term" value="C:plasma membrane"/>
    <property type="evidence" value="ECO:0007669"/>
    <property type="project" value="TreeGrafter"/>
</dbReference>
<sequence>MQKLKEFGLFGELAAEFLATMVLILIGCGAVAQVVAGGNSVGDYNTIAWAWGLGVALAIYIASRTSGAHINPAVTVAFATFGDFPWRKVPLYVVAQTFGAFVGALVVRLGYADLLAAADPEHTSATQIVFSTLPGNGTLPVSVLGAFTDQIIGTAILVLLIFAIIDRRNTSPAANLAPFMIGLIVVAIGMAWGANAGYAINPARDFGPRLASYLTGYATAFTDPSGYPYFWIPIVAPVIGGLVGSAIYMLVIARFLPPPPHPDLDAITPHGKQLQE</sequence>
<gene>
    <name evidence="9" type="ORF">EGT50_01210</name>
</gene>
<dbReference type="InterPro" id="IPR000425">
    <property type="entry name" value="MIP"/>
</dbReference>
<dbReference type="SUPFAM" id="SSF81338">
    <property type="entry name" value="Aquaporin-like"/>
    <property type="match status" value="1"/>
</dbReference>
<evidence type="ECO:0000256" key="2">
    <source>
        <dbReference type="ARBA" id="ARBA00006175"/>
    </source>
</evidence>
<dbReference type="InterPro" id="IPR023271">
    <property type="entry name" value="Aquaporin-like"/>
</dbReference>
<protein>
    <submittedName>
        <fullName evidence="9">MIP family channel protein</fullName>
    </submittedName>
</protein>
<comment type="caution">
    <text evidence="9">The sequence shown here is derived from an EMBL/GenBank/DDBJ whole genome shotgun (WGS) entry which is preliminary data.</text>
</comment>
<dbReference type="EMBL" id="RKLO01000001">
    <property type="protein sequence ID" value="RVW05271.1"/>
    <property type="molecule type" value="Genomic_DNA"/>
</dbReference>
<accession>A0A438B2T7</accession>
<evidence type="ECO:0000256" key="3">
    <source>
        <dbReference type="ARBA" id="ARBA00022448"/>
    </source>
</evidence>
<comment type="subcellular location">
    <subcellularLocation>
        <location evidence="1">Membrane</location>
        <topology evidence="1">Multi-pass membrane protein</topology>
    </subcellularLocation>
</comment>
<dbReference type="GO" id="GO:0015254">
    <property type="term" value="F:glycerol channel activity"/>
    <property type="evidence" value="ECO:0007669"/>
    <property type="project" value="TreeGrafter"/>
</dbReference>
<keyword evidence="6 8" id="KW-0472">Membrane</keyword>
<dbReference type="Pfam" id="PF00230">
    <property type="entry name" value="MIP"/>
    <property type="match status" value="1"/>
</dbReference>
<dbReference type="AlphaFoldDB" id="A0A438B2T7"/>
<feature type="transmembrane region" description="Helical" evidence="8">
    <location>
        <begin position="44"/>
        <end position="62"/>
    </location>
</feature>
<organism evidence="9 10">
    <name type="scientific">Rhodococcus xishaensis</name>
    <dbReference type="NCBI Taxonomy" id="2487364"/>
    <lineage>
        <taxon>Bacteria</taxon>
        <taxon>Bacillati</taxon>
        <taxon>Actinomycetota</taxon>
        <taxon>Actinomycetes</taxon>
        <taxon>Mycobacteriales</taxon>
        <taxon>Nocardiaceae</taxon>
        <taxon>Rhodococcus</taxon>
    </lineage>
</organism>
<feature type="transmembrane region" description="Helical" evidence="8">
    <location>
        <begin position="143"/>
        <end position="165"/>
    </location>
</feature>
<evidence type="ECO:0000256" key="5">
    <source>
        <dbReference type="ARBA" id="ARBA00022989"/>
    </source>
</evidence>
<dbReference type="PRINTS" id="PR00783">
    <property type="entry name" value="MINTRINSICP"/>
</dbReference>
<dbReference type="PROSITE" id="PS51257">
    <property type="entry name" value="PROKAR_LIPOPROTEIN"/>
    <property type="match status" value="1"/>
</dbReference>
<dbReference type="OrthoDB" id="9807293at2"/>
<evidence type="ECO:0000256" key="6">
    <source>
        <dbReference type="ARBA" id="ARBA00023136"/>
    </source>
</evidence>
<dbReference type="Gene3D" id="1.20.1080.10">
    <property type="entry name" value="Glycerol uptake facilitator protein"/>
    <property type="match status" value="1"/>
</dbReference>
<feature type="transmembrane region" description="Helical" evidence="8">
    <location>
        <begin position="229"/>
        <end position="251"/>
    </location>
</feature>
<evidence type="ECO:0000256" key="1">
    <source>
        <dbReference type="ARBA" id="ARBA00004141"/>
    </source>
</evidence>
<evidence type="ECO:0000313" key="9">
    <source>
        <dbReference type="EMBL" id="RVW05271.1"/>
    </source>
</evidence>